<feature type="domain" description="RNA 3'-terminal phosphate cyclase insert" evidence="7">
    <location>
        <begin position="192"/>
        <end position="285"/>
    </location>
</feature>
<dbReference type="EMBL" id="JAQNDM010000002">
    <property type="protein sequence ID" value="MDC0707640.1"/>
    <property type="molecule type" value="Genomic_DNA"/>
</dbReference>
<dbReference type="PANTHER" id="PTHR11096:SF0">
    <property type="entry name" value="RNA 3'-TERMINAL PHOSPHATE CYCLASE"/>
    <property type="match status" value="1"/>
</dbReference>
<evidence type="ECO:0000259" key="7">
    <source>
        <dbReference type="Pfam" id="PF05189"/>
    </source>
</evidence>
<evidence type="ECO:0000256" key="2">
    <source>
        <dbReference type="ARBA" id="ARBA00022598"/>
    </source>
</evidence>
<evidence type="ECO:0000313" key="9">
    <source>
        <dbReference type="Proteomes" id="UP001221838"/>
    </source>
</evidence>
<dbReference type="InterPro" id="IPR013791">
    <property type="entry name" value="RNA3'-term_phos_cycl_insert"/>
</dbReference>
<accession>A0ABT5D1V5</accession>
<dbReference type="Pfam" id="PF05189">
    <property type="entry name" value="RTC_insert"/>
    <property type="match status" value="1"/>
</dbReference>
<dbReference type="Pfam" id="PF01137">
    <property type="entry name" value="RTC"/>
    <property type="match status" value="1"/>
</dbReference>
<dbReference type="InterPro" id="IPR037136">
    <property type="entry name" value="RNA3'_phos_cyclase_dom_sf"/>
</dbReference>
<dbReference type="InterPro" id="IPR013792">
    <property type="entry name" value="RNA3'P_cycl/enolpyr_Trfase_a/b"/>
</dbReference>
<keyword evidence="9" id="KW-1185">Reference proteome</keyword>
<keyword evidence="2" id="KW-0436">Ligase</keyword>
<reference evidence="8 9" key="1">
    <citation type="submission" date="2022-11" db="EMBL/GenBank/DDBJ databases">
        <title>Minimal conservation of predation-associated metabolite biosynthetic gene clusters underscores biosynthetic potential of Myxococcota including descriptions for ten novel species: Archangium lansinium sp. nov., Myxococcus landrumus sp. nov., Nannocystis bai.</title>
        <authorList>
            <person name="Ahearne A."/>
            <person name="Stevens C."/>
            <person name="Dowd S."/>
        </authorList>
    </citation>
    <scope>NUCLEOTIDE SEQUENCE [LARGE SCALE GENOMIC DNA]</scope>
    <source>
        <strain evidence="8 9">NCWAL01</strain>
    </source>
</reference>
<dbReference type="PANTHER" id="PTHR11096">
    <property type="entry name" value="RNA 3' TERMINAL PHOSPHATE CYCLASE"/>
    <property type="match status" value="1"/>
</dbReference>
<dbReference type="InterPro" id="IPR023797">
    <property type="entry name" value="RNA3'_phos_cyclase_dom"/>
</dbReference>
<dbReference type="Gene3D" id="3.65.10.20">
    <property type="entry name" value="RNA 3'-terminal phosphate cyclase domain"/>
    <property type="match status" value="1"/>
</dbReference>
<dbReference type="InterPro" id="IPR000228">
    <property type="entry name" value="RNA3'_term_phos_cyc"/>
</dbReference>
<organism evidence="8 9">
    <name type="scientific">Stigmatella ashevillensis</name>
    <dbReference type="NCBI Taxonomy" id="2995309"/>
    <lineage>
        <taxon>Bacteria</taxon>
        <taxon>Pseudomonadati</taxon>
        <taxon>Myxococcota</taxon>
        <taxon>Myxococcia</taxon>
        <taxon>Myxococcales</taxon>
        <taxon>Cystobacterineae</taxon>
        <taxon>Archangiaceae</taxon>
        <taxon>Stigmatella</taxon>
    </lineage>
</organism>
<feature type="domain" description="RNA 3'-terminal phosphate cyclase" evidence="6">
    <location>
        <begin position="19"/>
        <end position="347"/>
    </location>
</feature>
<gene>
    <name evidence="8" type="primary">rtcA</name>
    <name evidence="8" type="ORF">POL68_04085</name>
</gene>
<comment type="similarity">
    <text evidence="1">Belongs to the RNA 3'-terminal cyclase family. Type 1 subfamily.</text>
</comment>
<dbReference type="SUPFAM" id="SSF52913">
    <property type="entry name" value="RNA 3'-terminal phosphate cyclase, RPTC, insert domain"/>
    <property type="match status" value="1"/>
</dbReference>
<dbReference type="InterPro" id="IPR036553">
    <property type="entry name" value="RPTC_insert"/>
</dbReference>
<proteinExistence type="inferred from homology"/>
<evidence type="ECO:0000256" key="1">
    <source>
        <dbReference type="ARBA" id="ARBA00009206"/>
    </source>
</evidence>
<evidence type="ECO:0000313" key="8">
    <source>
        <dbReference type="EMBL" id="MDC0707640.1"/>
    </source>
</evidence>
<dbReference type="Gene3D" id="3.30.360.20">
    <property type="entry name" value="RNA 3'-terminal phosphate cyclase, insert domain"/>
    <property type="match status" value="1"/>
</dbReference>
<comment type="caution">
    <text evidence="8">The sequence shown here is derived from an EMBL/GenBank/DDBJ whole genome shotgun (WGS) entry which is preliminary data.</text>
</comment>
<dbReference type="EC" id="6.5.1.4" evidence="5"/>
<name>A0ABT5D1V5_9BACT</name>
<dbReference type="SUPFAM" id="SSF55205">
    <property type="entry name" value="EPT/RTPC-like"/>
    <property type="match status" value="1"/>
</dbReference>
<evidence type="ECO:0000259" key="6">
    <source>
        <dbReference type="Pfam" id="PF01137"/>
    </source>
</evidence>
<dbReference type="NCBIfam" id="TIGR03399">
    <property type="entry name" value="RNA_3prim_cycl"/>
    <property type="match status" value="1"/>
</dbReference>
<dbReference type="Proteomes" id="UP001221838">
    <property type="component" value="Unassembled WGS sequence"/>
</dbReference>
<evidence type="ECO:0000256" key="3">
    <source>
        <dbReference type="ARBA" id="ARBA00022741"/>
    </source>
</evidence>
<comment type="catalytic activity">
    <reaction evidence="4">
        <text>a 3'-end 3'-phospho-ribonucleotide-RNA + ATP = a 3'-end 2',3'-cyclophospho-ribonucleotide-RNA + AMP + diphosphate</text>
        <dbReference type="Rhea" id="RHEA:23976"/>
        <dbReference type="Rhea" id="RHEA-COMP:10463"/>
        <dbReference type="Rhea" id="RHEA-COMP:10464"/>
        <dbReference type="ChEBI" id="CHEBI:30616"/>
        <dbReference type="ChEBI" id="CHEBI:33019"/>
        <dbReference type="ChEBI" id="CHEBI:83062"/>
        <dbReference type="ChEBI" id="CHEBI:83064"/>
        <dbReference type="ChEBI" id="CHEBI:456215"/>
        <dbReference type="EC" id="6.5.1.4"/>
    </reaction>
</comment>
<evidence type="ECO:0000256" key="4">
    <source>
        <dbReference type="ARBA" id="ARBA00024481"/>
    </source>
</evidence>
<dbReference type="PIRSF" id="PIRSF005378">
    <property type="entry name" value="RNA3'_term_phos_cycl_euk"/>
    <property type="match status" value="1"/>
</dbReference>
<keyword evidence="3" id="KW-0547">Nucleotide-binding</keyword>
<evidence type="ECO:0000256" key="5">
    <source>
        <dbReference type="NCBIfam" id="TIGR03399"/>
    </source>
</evidence>
<sequence>MTGTDRSGEGLVLLEGGDGEAGGQLLRSALSLSLITGRAFHLTGLREHQTPPGLRPHHLACVRGAEAISASTSEGAIVGSSELRFTPGPVRPGDYILEVGTAGGTPLVFQCLFFPLALLGGGTLTLRGGTHVAHGPSYPYLSSVWLPAMHAYGLNASLSLTHAGFYPEGGGEFHAQVLAPEPPPVLVDLPARGTLHDISVSTYVGGLPFALADRQSRAAEAALRERGLYCHTKNRPLPVTRSAGSVTFILAQFENTFAGFGALGERGQSPEEVGREAAERVTRFMESGGAIDEHLADQLLLPAALLAAGRLGPVSPGTTRYTTARVTEHLKAQVRVIERFLPVRVEVDSSDGVSVRPA</sequence>
<protein>
    <recommendedName>
        <fullName evidence="5">RNA 3'-terminal phosphate cyclase</fullName>
        <ecNumber evidence="5">6.5.1.4</ecNumber>
    </recommendedName>
</protein>
<dbReference type="InterPro" id="IPR017770">
    <property type="entry name" value="RNA3'_term_phos_cyc_type_1"/>
</dbReference>
<dbReference type="RefSeq" id="WP_272134877.1">
    <property type="nucleotide sequence ID" value="NZ_JAQNDM010000002.1"/>
</dbReference>